<reference evidence="1" key="1">
    <citation type="submission" date="2021-12" db="EMBL/GenBank/DDBJ databases">
        <authorList>
            <person name="King R."/>
        </authorList>
    </citation>
    <scope>NUCLEOTIDE SEQUENCE</scope>
</reference>
<dbReference type="Pfam" id="PF12974">
    <property type="entry name" value="Phosphonate-bd"/>
    <property type="match status" value="1"/>
</dbReference>
<dbReference type="Proteomes" id="UP001152759">
    <property type="component" value="Chromosome 5"/>
</dbReference>
<evidence type="ECO:0000313" key="1">
    <source>
        <dbReference type="EMBL" id="CAH0390148.1"/>
    </source>
</evidence>
<dbReference type="KEGG" id="btab:109036673"/>
<dbReference type="AlphaFoldDB" id="A0A9P0AGN9"/>
<dbReference type="SUPFAM" id="SSF53850">
    <property type="entry name" value="Periplasmic binding protein-like II"/>
    <property type="match status" value="1"/>
</dbReference>
<name>A0A9P0AGN9_BEMTA</name>
<accession>A0A9P0AGN9</accession>
<protein>
    <submittedName>
        <fullName evidence="1">Uncharacterized protein</fullName>
    </submittedName>
</protein>
<dbReference type="Gene3D" id="3.40.190.10">
    <property type="entry name" value="Periplasmic binding protein-like II"/>
    <property type="match status" value="2"/>
</dbReference>
<sequence>MRSKQRTPRRNEKQKLFVSLRKTVRKWSGKRKKPTMPATEERPTLRLVTYMCPSHPVEMFETIMAYLEEEVKVKAVLQYESRHPGPLPDREDPFEHDLIDLAFMSPAEYLKLHDNNNQHAELLPVAAVFKHSKNTTESADYYSDIIVHTDTRSYVNALEDLRGCQWAYNHENSLSGYITVLKALKDIGEGSQFFGNTLKAGSHLACIKMVQQKQAEAAAVDANVLAYNQKKLPDYGKDISVLTSLGPLPPYPIVISKKVSGELKSKIVEALLKATKTRLWGKRLEAFGIVGFQANHPDKYFSIRETYEVLKNKRLNNIYY</sequence>
<keyword evidence="2" id="KW-1185">Reference proteome</keyword>
<evidence type="ECO:0000313" key="2">
    <source>
        <dbReference type="Proteomes" id="UP001152759"/>
    </source>
</evidence>
<dbReference type="PANTHER" id="PTHR35841:SF1">
    <property type="entry name" value="PHOSPHONATES-BINDING PERIPLASMIC PROTEIN"/>
    <property type="match status" value="1"/>
</dbReference>
<proteinExistence type="predicted"/>
<gene>
    <name evidence="1" type="ORF">BEMITA_LOCUS8898</name>
</gene>
<dbReference type="PANTHER" id="PTHR35841">
    <property type="entry name" value="PHOSPHONATES-BINDING PERIPLASMIC PROTEIN"/>
    <property type="match status" value="1"/>
</dbReference>
<dbReference type="EMBL" id="OU963866">
    <property type="protein sequence ID" value="CAH0390148.1"/>
    <property type="molecule type" value="Genomic_DNA"/>
</dbReference>
<organism evidence="1 2">
    <name type="scientific">Bemisia tabaci</name>
    <name type="common">Sweetpotato whitefly</name>
    <name type="synonym">Aleurodes tabaci</name>
    <dbReference type="NCBI Taxonomy" id="7038"/>
    <lineage>
        <taxon>Eukaryota</taxon>
        <taxon>Metazoa</taxon>
        <taxon>Ecdysozoa</taxon>
        <taxon>Arthropoda</taxon>
        <taxon>Hexapoda</taxon>
        <taxon>Insecta</taxon>
        <taxon>Pterygota</taxon>
        <taxon>Neoptera</taxon>
        <taxon>Paraneoptera</taxon>
        <taxon>Hemiptera</taxon>
        <taxon>Sternorrhyncha</taxon>
        <taxon>Aleyrodoidea</taxon>
        <taxon>Aleyrodidae</taxon>
        <taxon>Aleyrodinae</taxon>
        <taxon>Bemisia</taxon>
    </lineage>
</organism>